<dbReference type="Proteomes" id="UP000472276">
    <property type="component" value="Unassembled WGS sequence"/>
</dbReference>
<dbReference type="InterPro" id="IPR013763">
    <property type="entry name" value="Cyclin-like_dom"/>
</dbReference>
<feature type="domain" description="Cyclin-like" evidence="4">
    <location>
        <begin position="74"/>
        <end position="158"/>
    </location>
</feature>
<evidence type="ECO:0000256" key="2">
    <source>
        <dbReference type="RuleBase" id="RU000383"/>
    </source>
</evidence>
<dbReference type="CDD" id="cd20516">
    <property type="entry name" value="CYCLIN_CCND_rpt2"/>
    <property type="match status" value="1"/>
</dbReference>
<proteinExistence type="inferred from homology"/>
<dbReference type="Ensembl" id="ENSOABT00000017609.2">
    <property type="protein sequence ID" value="ENSOABP00000017077.2"/>
    <property type="gene ID" value="ENSOABG00000008383.2"/>
</dbReference>
<accession>A0A668SSB5</accession>
<reference evidence="5" key="1">
    <citation type="submission" date="2025-08" db="UniProtKB">
        <authorList>
            <consortium name="Ensembl"/>
        </authorList>
    </citation>
    <scope>IDENTIFICATION</scope>
</reference>
<dbReference type="SMART" id="SM00385">
    <property type="entry name" value="CYCLIN"/>
    <property type="match status" value="1"/>
</dbReference>
<dbReference type="GeneID" id="116333801"/>
<comment type="similarity">
    <text evidence="2">Belongs to the cyclin family.</text>
</comment>
<evidence type="ECO:0000256" key="1">
    <source>
        <dbReference type="ARBA" id="ARBA00003222"/>
    </source>
</evidence>
<dbReference type="RefSeq" id="XP_031612920.1">
    <property type="nucleotide sequence ID" value="XM_031757060.2"/>
</dbReference>
<dbReference type="SUPFAM" id="SSF47954">
    <property type="entry name" value="Cyclin-like"/>
    <property type="match status" value="2"/>
</dbReference>
<keyword evidence="2" id="KW-0195">Cyclin</keyword>
<dbReference type="InterPro" id="IPR039361">
    <property type="entry name" value="Cyclin"/>
</dbReference>
<dbReference type="InterPro" id="IPR036915">
    <property type="entry name" value="Cyclin-like_sf"/>
</dbReference>
<dbReference type="Pfam" id="PF00134">
    <property type="entry name" value="Cyclin_N"/>
    <property type="match status" value="1"/>
</dbReference>
<sequence length="317" mass="35511">MSLEMEGFRVDSEVENVSETEQAVVPRAGRDHAVTGDLRVLHNLRAFEETSPVISPFEGVQTEIQPYMRRILAVWMFQVCEEQKCEEEVFPQAMRYLDCYLSRFAVEKTNLQLLGAVCMFLASKMRETIPLTASKLCVYTENSISVSGILHWELAVVSRLEWCLASVVPSDFLEPILYALPFVRPPHLQNMRRHVHTYIALAATECRFSVFLPSTVTCACVSIATQKLKLLDAGVSADSVIKFLADLLAADQNALLLCYDQLRIVLELSLPSSFQDTVCKPKEHGSESSYTPADIQDVVLTPTSPPEEIKLKHSSLP</sequence>
<name>A0A668SSB5_OREAU</name>
<protein>
    <recommendedName>
        <fullName evidence="4">Cyclin-like domain-containing protein</fullName>
    </recommendedName>
</protein>
<feature type="region of interest" description="Disordered" evidence="3">
    <location>
        <begin position="281"/>
        <end position="317"/>
    </location>
</feature>
<dbReference type="PANTHER" id="PTHR10177">
    <property type="entry name" value="CYCLINS"/>
    <property type="match status" value="1"/>
</dbReference>
<dbReference type="AlphaFoldDB" id="A0A668SSB5"/>
<evidence type="ECO:0000259" key="4">
    <source>
        <dbReference type="SMART" id="SM00385"/>
    </source>
</evidence>
<dbReference type="FunFam" id="1.10.472.10:FF:000003">
    <property type="entry name" value="G1/S-specific cyclin-D2"/>
    <property type="match status" value="1"/>
</dbReference>
<keyword evidence="6" id="KW-1185">Reference proteome</keyword>
<gene>
    <name evidence="5" type="primary">CCND3</name>
</gene>
<evidence type="ECO:0000313" key="6">
    <source>
        <dbReference type="Proteomes" id="UP000472276"/>
    </source>
</evidence>
<reference evidence="5" key="2">
    <citation type="submission" date="2025-09" db="UniProtKB">
        <authorList>
            <consortium name="Ensembl"/>
        </authorList>
    </citation>
    <scope>IDENTIFICATION</scope>
</reference>
<dbReference type="Gene3D" id="1.10.472.10">
    <property type="entry name" value="Cyclin-like"/>
    <property type="match status" value="2"/>
</dbReference>
<comment type="function">
    <text evidence="1">Essential for the control of the cell cycle at the G2/M (mitosis) transition.</text>
</comment>
<evidence type="ECO:0000256" key="3">
    <source>
        <dbReference type="SAM" id="MobiDB-lite"/>
    </source>
</evidence>
<organism evidence="5 6">
    <name type="scientific">Oreochromis aureus</name>
    <name type="common">Israeli tilapia</name>
    <name type="synonym">Chromis aureus</name>
    <dbReference type="NCBI Taxonomy" id="47969"/>
    <lineage>
        <taxon>Eukaryota</taxon>
        <taxon>Metazoa</taxon>
        <taxon>Chordata</taxon>
        <taxon>Craniata</taxon>
        <taxon>Vertebrata</taxon>
        <taxon>Euteleostomi</taxon>
        <taxon>Actinopterygii</taxon>
        <taxon>Neopterygii</taxon>
        <taxon>Teleostei</taxon>
        <taxon>Neoteleostei</taxon>
        <taxon>Acanthomorphata</taxon>
        <taxon>Ovalentaria</taxon>
        <taxon>Cichlomorphae</taxon>
        <taxon>Cichliformes</taxon>
        <taxon>Cichlidae</taxon>
        <taxon>African cichlids</taxon>
        <taxon>Pseudocrenilabrinae</taxon>
        <taxon>Oreochromini</taxon>
        <taxon>Oreochromis</taxon>
    </lineage>
</organism>
<dbReference type="InterPro" id="IPR006671">
    <property type="entry name" value="Cyclin_N"/>
</dbReference>
<evidence type="ECO:0000313" key="5">
    <source>
        <dbReference type="Ensembl" id="ENSOABP00000017077.2"/>
    </source>
</evidence>